<name>A0A0E9XHV1_ANGAN</name>
<protein>
    <submittedName>
        <fullName evidence="1">Uncharacterized protein</fullName>
    </submittedName>
</protein>
<dbReference type="AlphaFoldDB" id="A0A0E9XHV1"/>
<dbReference type="EMBL" id="GBXM01006348">
    <property type="protein sequence ID" value="JAI02230.1"/>
    <property type="molecule type" value="Transcribed_RNA"/>
</dbReference>
<evidence type="ECO:0000313" key="1">
    <source>
        <dbReference type="EMBL" id="JAI02230.1"/>
    </source>
</evidence>
<organism evidence="1">
    <name type="scientific">Anguilla anguilla</name>
    <name type="common">European freshwater eel</name>
    <name type="synonym">Muraena anguilla</name>
    <dbReference type="NCBI Taxonomy" id="7936"/>
    <lineage>
        <taxon>Eukaryota</taxon>
        <taxon>Metazoa</taxon>
        <taxon>Chordata</taxon>
        <taxon>Craniata</taxon>
        <taxon>Vertebrata</taxon>
        <taxon>Euteleostomi</taxon>
        <taxon>Actinopterygii</taxon>
        <taxon>Neopterygii</taxon>
        <taxon>Teleostei</taxon>
        <taxon>Anguilliformes</taxon>
        <taxon>Anguillidae</taxon>
        <taxon>Anguilla</taxon>
    </lineage>
</organism>
<sequence length="23" mass="2585">MCCISTQDEENSVYPNVCTIFST</sequence>
<reference evidence="1" key="1">
    <citation type="submission" date="2014-11" db="EMBL/GenBank/DDBJ databases">
        <authorList>
            <person name="Amaro Gonzalez C."/>
        </authorList>
    </citation>
    <scope>NUCLEOTIDE SEQUENCE</scope>
</reference>
<accession>A0A0E9XHV1</accession>
<proteinExistence type="predicted"/>
<reference evidence="1" key="2">
    <citation type="journal article" date="2015" name="Fish Shellfish Immunol.">
        <title>Early steps in the European eel (Anguilla anguilla)-Vibrio vulnificus interaction in the gills: Role of the RtxA13 toxin.</title>
        <authorList>
            <person name="Callol A."/>
            <person name="Pajuelo D."/>
            <person name="Ebbesson L."/>
            <person name="Teles M."/>
            <person name="MacKenzie S."/>
            <person name="Amaro C."/>
        </authorList>
    </citation>
    <scope>NUCLEOTIDE SEQUENCE</scope>
</reference>